<evidence type="ECO:0000256" key="1">
    <source>
        <dbReference type="SAM" id="Phobius"/>
    </source>
</evidence>
<evidence type="ECO:0000313" key="2">
    <source>
        <dbReference type="EMBL" id="KQB36499.1"/>
    </source>
</evidence>
<feature type="transmembrane region" description="Helical" evidence="1">
    <location>
        <begin position="30"/>
        <end position="46"/>
    </location>
</feature>
<gene>
    <name evidence="2" type="ORF">AOG55_04000</name>
</gene>
<keyword evidence="1" id="KW-0472">Membrane</keyword>
<protein>
    <submittedName>
        <fullName evidence="2">Uncharacterized protein</fullName>
    </submittedName>
</protein>
<keyword evidence="1" id="KW-1133">Transmembrane helix</keyword>
<keyword evidence="3" id="KW-1185">Reference proteome</keyword>
<comment type="caution">
    <text evidence="2">The sequence shown here is derived from an EMBL/GenBank/DDBJ whole genome shotgun (WGS) entry which is preliminary data.</text>
</comment>
<dbReference type="AlphaFoldDB" id="A0A0Q0RVU0"/>
<evidence type="ECO:0000313" key="3">
    <source>
        <dbReference type="Proteomes" id="UP000050301"/>
    </source>
</evidence>
<dbReference type="InParanoid" id="A0A0Q0RVU0"/>
<accession>A0A0Q0RVU0</accession>
<organism evidence="2 3">
    <name type="scientific">Acidiplasma cupricumulans</name>
    <dbReference type="NCBI Taxonomy" id="312540"/>
    <lineage>
        <taxon>Archaea</taxon>
        <taxon>Methanobacteriati</taxon>
        <taxon>Thermoplasmatota</taxon>
        <taxon>Thermoplasmata</taxon>
        <taxon>Thermoplasmatales</taxon>
        <taxon>Ferroplasmaceae</taxon>
        <taxon>Acidiplasma</taxon>
    </lineage>
</organism>
<dbReference type="RefSeq" id="WP_055040775.1">
    <property type="nucleotide sequence ID" value="NZ_LKBH01000026.1"/>
</dbReference>
<keyword evidence="1" id="KW-0812">Transmembrane</keyword>
<feature type="transmembrane region" description="Helical" evidence="1">
    <location>
        <begin position="7"/>
        <end position="24"/>
    </location>
</feature>
<proteinExistence type="predicted"/>
<dbReference type="Proteomes" id="UP000050301">
    <property type="component" value="Unassembled WGS sequence"/>
</dbReference>
<dbReference type="EMBL" id="LKBH01000026">
    <property type="protein sequence ID" value="KQB36499.1"/>
    <property type="molecule type" value="Genomic_DNA"/>
</dbReference>
<name>A0A0Q0RVU0_9ARCH</name>
<reference evidence="2 3" key="1">
    <citation type="submission" date="2015-09" db="EMBL/GenBank/DDBJ databases">
        <title>Heavy metals and arsenic resistance mechanisms in polyextremophilic archaea of the family Ferroplasmaceae.</title>
        <authorList>
            <person name="Bulaev A.G."/>
            <person name="Kanygina A.V."/>
        </authorList>
    </citation>
    <scope>NUCLEOTIDE SEQUENCE [LARGE SCALE GENOMIC DNA]</scope>
    <source>
        <strain evidence="2 3">BH2</strain>
    </source>
</reference>
<sequence>MLEARSLKIGFSVALIIAGIYDLYLNKSYSFTGLILILSGFFLIIYERDEPRKTKDFIKANENYNKNDMDYNNVIKVSETKEKITIMPGDAKTTISIPVGLKKYLDDNKKDKETYGDEIIRLLNR</sequence>